<name>K1PTB5_MAGGI</name>
<gene>
    <name evidence="2" type="ORF">CGI_10002804</name>
</gene>
<proteinExistence type="predicted"/>
<feature type="region of interest" description="Disordered" evidence="1">
    <location>
        <begin position="1"/>
        <end position="22"/>
    </location>
</feature>
<dbReference type="InParanoid" id="K1PTB5"/>
<protein>
    <submittedName>
        <fullName evidence="2">Uncharacterized protein</fullName>
    </submittedName>
</protein>
<evidence type="ECO:0000313" key="2">
    <source>
        <dbReference type="EMBL" id="EKC22084.1"/>
    </source>
</evidence>
<accession>K1PTB5</accession>
<sequence>MGLPNVDIQTLLLSNGADENAKDVYQRVPSYYKENPTEIQAIAKETLTSSPNQMSENQEKAQDGGDQSTESTDTAQKEAKENQENTEQTTVLEQAPNQSESTENPVTSTS</sequence>
<organism evidence="2">
    <name type="scientific">Magallana gigas</name>
    <name type="common">Pacific oyster</name>
    <name type="synonym">Crassostrea gigas</name>
    <dbReference type="NCBI Taxonomy" id="29159"/>
    <lineage>
        <taxon>Eukaryota</taxon>
        <taxon>Metazoa</taxon>
        <taxon>Spiralia</taxon>
        <taxon>Lophotrochozoa</taxon>
        <taxon>Mollusca</taxon>
        <taxon>Bivalvia</taxon>
        <taxon>Autobranchia</taxon>
        <taxon>Pteriomorphia</taxon>
        <taxon>Ostreida</taxon>
        <taxon>Ostreoidea</taxon>
        <taxon>Ostreidae</taxon>
        <taxon>Magallana</taxon>
    </lineage>
</organism>
<dbReference type="EMBL" id="JH818864">
    <property type="protein sequence ID" value="EKC22084.1"/>
    <property type="molecule type" value="Genomic_DNA"/>
</dbReference>
<evidence type="ECO:0000256" key="1">
    <source>
        <dbReference type="SAM" id="MobiDB-lite"/>
    </source>
</evidence>
<feature type="region of interest" description="Disordered" evidence="1">
    <location>
        <begin position="35"/>
        <end position="110"/>
    </location>
</feature>
<feature type="compositionally biased region" description="Polar residues" evidence="1">
    <location>
        <begin position="65"/>
        <end position="74"/>
    </location>
</feature>
<feature type="compositionally biased region" description="Polar residues" evidence="1">
    <location>
        <begin position="46"/>
        <end position="56"/>
    </location>
</feature>
<feature type="compositionally biased region" description="Polar residues" evidence="1">
    <location>
        <begin position="85"/>
        <end position="110"/>
    </location>
</feature>
<dbReference type="HOGENOM" id="CLU_2173434_0_0_1"/>
<reference evidence="2" key="1">
    <citation type="journal article" date="2012" name="Nature">
        <title>The oyster genome reveals stress adaptation and complexity of shell formation.</title>
        <authorList>
            <person name="Zhang G."/>
            <person name="Fang X."/>
            <person name="Guo X."/>
            <person name="Li L."/>
            <person name="Luo R."/>
            <person name="Xu F."/>
            <person name="Yang P."/>
            <person name="Zhang L."/>
            <person name="Wang X."/>
            <person name="Qi H."/>
            <person name="Xiong Z."/>
            <person name="Que H."/>
            <person name="Xie Y."/>
            <person name="Holland P.W."/>
            <person name="Paps J."/>
            <person name="Zhu Y."/>
            <person name="Wu F."/>
            <person name="Chen Y."/>
            <person name="Wang J."/>
            <person name="Peng C."/>
            <person name="Meng J."/>
            <person name="Yang L."/>
            <person name="Liu J."/>
            <person name="Wen B."/>
            <person name="Zhang N."/>
            <person name="Huang Z."/>
            <person name="Zhu Q."/>
            <person name="Feng Y."/>
            <person name="Mount A."/>
            <person name="Hedgecock D."/>
            <person name="Xu Z."/>
            <person name="Liu Y."/>
            <person name="Domazet-Loso T."/>
            <person name="Du Y."/>
            <person name="Sun X."/>
            <person name="Zhang S."/>
            <person name="Liu B."/>
            <person name="Cheng P."/>
            <person name="Jiang X."/>
            <person name="Li J."/>
            <person name="Fan D."/>
            <person name="Wang W."/>
            <person name="Fu W."/>
            <person name="Wang T."/>
            <person name="Wang B."/>
            <person name="Zhang J."/>
            <person name="Peng Z."/>
            <person name="Li Y."/>
            <person name="Li N."/>
            <person name="Wang J."/>
            <person name="Chen M."/>
            <person name="He Y."/>
            <person name="Tan F."/>
            <person name="Song X."/>
            <person name="Zheng Q."/>
            <person name="Huang R."/>
            <person name="Yang H."/>
            <person name="Du X."/>
            <person name="Chen L."/>
            <person name="Yang M."/>
            <person name="Gaffney P.M."/>
            <person name="Wang S."/>
            <person name="Luo L."/>
            <person name="She Z."/>
            <person name="Ming Y."/>
            <person name="Huang W."/>
            <person name="Zhang S."/>
            <person name="Huang B."/>
            <person name="Zhang Y."/>
            <person name="Qu T."/>
            <person name="Ni P."/>
            <person name="Miao G."/>
            <person name="Wang J."/>
            <person name="Wang Q."/>
            <person name="Steinberg C.E."/>
            <person name="Wang H."/>
            <person name="Li N."/>
            <person name="Qian L."/>
            <person name="Zhang G."/>
            <person name="Li Y."/>
            <person name="Yang H."/>
            <person name="Liu X."/>
            <person name="Wang J."/>
            <person name="Yin Y."/>
            <person name="Wang J."/>
        </authorList>
    </citation>
    <scope>NUCLEOTIDE SEQUENCE [LARGE SCALE GENOMIC DNA]</scope>
    <source>
        <strain evidence="2">05x7-T-G4-1.051#20</strain>
    </source>
</reference>
<dbReference type="AlphaFoldDB" id="K1PTB5"/>